<proteinExistence type="predicted"/>
<dbReference type="Proteomes" id="UP001174691">
    <property type="component" value="Unassembled WGS sequence"/>
</dbReference>
<organism evidence="1 2">
    <name type="scientific">Coniochaeta hoffmannii</name>
    <dbReference type="NCBI Taxonomy" id="91930"/>
    <lineage>
        <taxon>Eukaryota</taxon>
        <taxon>Fungi</taxon>
        <taxon>Dikarya</taxon>
        <taxon>Ascomycota</taxon>
        <taxon>Pezizomycotina</taxon>
        <taxon>Sordariomycetes</taxon>
        <taxon>Sordariomycetidae</taxon>
        <taxon>Coniochaetales</taxon>
        <taxon>Coniochaetaceae</taxon>
        <taxon>Coniochaeta</taxon>
    </lineage>
</organism>
<evidence type="ECO:0000313" key="2">
    <source>
        <dbReference type="Proteomes" id="UP001174691"/>
    </source>
</evidence>
<reference evidence="1" key="1">
    <citation type="submission" date="2022-07" db="EMBL/GenBank/DDBJ databases">
        <title>Fungi with potential for degradation of polypropylene.</title>
        <authorList>
            <person name="Gostincar C."/>
        </authorList>
    </citation>
    <scope>NUCLEOTIDE SEQUENCE</scope>
    <source>
        <strain evidence="1">EXF-13287</strain>
    </source>
</reference>
<protein>
    <submittedName>
        <fullName evidence="1">Uncharacterized protein</fullName>
    </submittedName>
</protein>
<comment type="caution">
    <text evidence="1">The sequence shown here is derived from an EMBL/GenBank/DDBJ whole genome shotgun (WGS) entry which is preliminary data.</text>
</comment>
<sequence>MNLSGCYLGLAFTGARPAEFVDGEKKSPKDGCLEELFGLKAIEGSSAGKDEDYTLDNDSKVLEEILSQETVGRGRPKYLYYEDILLIVVRYPDTGEDVLAMSIKFIHYKGVDSKPKPTIFFFTLTR</sequence>
<gene>
    <name evidence="1" type="ORF">NKR19_g7610</name>
</gene>
<name>A0AA38R8Q2_9PEZI</name>
<accession>A0AA38R8Q2</accession>
<keyword evidence="2" id="KW-1185">Reference proteome</keyword>
<dbReference type="EMBL" id="JANBVN010000136">
    <property type="protein sequence ID" value="KAJ9139019.1"/>
    <property type="molecule type" value="Genomic_DNA"/>
</dbReference>
<evidence type="ECO:0000313" key="1">
    <source>
        <dbReference type="EMBL" id="KAJ9139019.1"/>
    </source>
</evidence>
<dbReference type="AlphaFoldDB" id="A0AA38R8Q2"/>